<name>A0ABZ1Q781_9ACTN</name>
<organism evidence="1 2">
    <name type="scientific">Streptomyces erythrochromogenes</name>
    <dbReference type="NCBI Taxonomy" id="285574"/>
    <lineage>
        <taxon>Bacteria</taxon>
        <taxon>Bacillati</taxon>
        <taxon>Actinomycetota</taxon>
        <taxon>Actinomycetes</taxon>
        <taxon>Kitasatosporales</taxon>
        <taxon>Streptomycetaceae</taxon>
        <taxon>Streptomyces</taxon>
    </lineage>
</organism>
<dbReference type="GeneID" id="95496078"/>
<sequence>MGIRLRPLAAVGQPLVALVVARSAARIPLSGPSYQWAFARAAPDRPVILFVQAVPAIARAILIGLRPGRAAARSGGEMAELGHPRACEEVLTVRRELAGQVVRALQDAGLPALRADAPDAPGRPGPVVMVDADAEMGSAAVSVSWTPGPGMARAAAEAFLAGDVEALAVRRFATASTRMQGELIRILLAAGFLATWENDDMDPDHVQVFGRKSDLPPALRPTFVPPAR</sequence>
<dbReference type="EMBL" id="CP108036">
    <property type="protein sequence ID" value="WUN78544.1"/>
    <property type="molecule type" value="Genomic_DNA"/>
</dbReference>
<dbReference type="Proteomes" id="UP001432312">
    <property type="component" value="Chromosome"/>
</dbReference>
<evidence type="ECO:0000313" key="2">
    <source>
        <dbReference type="Proteomes" id="UP001432312"/>
    </source>
</evidence>
<keyword evidence="2" id="KW-1185">Reference proteome</keyword>
<dbReference type="RefSeq" id="WP_328738961.1">
    <property type="nucleotide sequence ID" value="NZ_CP108036.1"/>
</dbReference>
<proteinExistence type="predicted"/>
<accession>A0ABZ1Q781</accession>
<protein>
    <submittedName>
        <fullName evidence="1">Uncharacterized protein</fullName>
    </submittedName>
</protein>
<gene>
    <name evidence="1" type="ORF">OHA91_08555</name>
</gene>
<evidence type="ECO:0000313" key="1">
    <source>
        <dbReference type="EMBL" id="WUN78544.1"/>
    </source>
</evidence>
<reference evidence="1" key="1">
    <citation type="submission" date="2022-10" db="EMBL/GenBank/DDBJ databases">
        <title>The complete genomes of actinobacterial strains from the NBC collection.</title>
        <authorList>
            <person name="Joergensen T.S."/>
            <person name="Alvarez Arevalo M."/>
            <person name="Sterndorff E.B."/>
            <person name="Faurdal D."/>
            <person name="Vuksanovic O."/>
            <person name="Mourched A.-S."/>
            <person name="Charusanti P."/>
            <person name="Shaw S."/>
            <person name="Blin K."/>
            <person name="Weber T."/>
        </authorList>
    </citation>
    <scope>NUCLEOTIDE SEQUENCE</scope>
    <source>
        <strain evidence="1">NBC_00303</strain>
    </source>
</reference>